<sequence>MRRCSGICSSFTLSCAPAMSLLQRPRPCSPADAGFCLLGSVSCERRDVRGMELAGN</sequence>
<evidence type="ECO:0000313" key="2">
    <source>
        <dbReference type="Proteomes" id="UP001162483"/>
    </source>
</evidence>
<accession>A0ABN9FCR5</accession>
<comment type="caution">
    <text evidence="1">The sequence shown here is derived from an EMBL/GenBank/DDBJ whole genome shotgun (WGS) entry which is preliminary data.</text>
</comment>
<dbReference type="EMBL" id="CATNWA010016711">
    <property type="protein sequence ID" value="CAI9594804.1"/>
    <property type="molecule type" value="Genomic_DNA"/>
</dbReference>
<reference evidence="1" key="1">
    <citation type="submission" date="2023-05" db="EMBL/GenBank/DDBJ databases">
        <authorList>
            <person name="Stuckert A."/>
        </authorList>
    </citation>
    <scope>NUCLEOTIDE SEQUENCE</scope>
</reference>
<organism evidence="1 2">
    <name type="scientific">Staurois parvus</name>
    <dbReference type="NCBI Taxonomy" id="386267"/>
    <lineage>
        <taxon>Eukaryota</taxon>
        <taxon>Metazoa</taxon>
        <taxon>Chordata</taxon>
        <taxon>Craniata</taxon>
        <taxon>Vertebrata</taxon>
        <taxon>Euteleostomi</taxon>
        <taxon>Amphibia</taxon>
        <taxon>Batrachia</taxon>
        <taxon>Anura</taxon>
        <taxon>Neobatrachia</taxon>
        <taxon>Ranoidea</taxon>
        <taxon>Ranidae</taxon>
        <taxon>Staurois</taxon>
    </lineage>
</organism>
<dbReference type="PROSITE" id="PS51257">
    <property type="entry name" value="PROKAR_LIPOPROTEIN"/>
    <property type="match status" value="1"/>
</dbReference>
<gene>
    <name evidence="1" type="ORF">SPARVUS_LOCUS11797544</name>
</gene>
<protein>
    <submittedName>
        <fullName evidence="1">Uncharacterized protein</fullName>
    </submittedName>
</protein>
<keyword evidence="2" id="KW-1185">Reference proteome</keyword>
<proteinExistence type="predicted"/>
<name>A0ABN9FCR5_9NEOB</name>
<evidence type="ECO:0000313" key="1">
    <source>
        <dbReference type="EMBL" id="CAI9594804.1"/>
    </source>
</evidence>
<dbReference type="Proteomes" id="UP001162483">
    <property type="component" value="Unassembled WGS sequence"/>
</dbReference>